<dbReference type="Proteomes" id="UP000050823">
    <property type="component" value="Unassembled WGS sequence"/>
</dbReference>
<dbReference type="RefSeq" id="WP_157053042.1">
    <property type="nucleotide sequence ID" value="NZ_AYZB01000032.1"/>
</dbReference>
<evidence type="ECO:0000313" key="2">
    <source>
        <dbReference type="Proteomes" id="UP000050823"/>
    </source>
</evidence>
<evidence type="ECO:0000313" key="1">
    <source>
        <dbReference type="EMBL" id="KRM22689.1"/>
    </source>
</evidence>
<proteinExistence type="predicted"/>
<comment type="caution">
    <text evidence="1">The sequence shown here is derived from an EMBL/GenBank/DDBJ whole genome shotgun (WGS) entry which is preliminary data.</text>
</comment>
<gene>
    <name evidence="1" type="ORF">FC90_GL000789</name>
</gene>
<accession>A0AA89L4V4</accession>
<sequence length="53" mass="6166">MMEDEHKELTPLERSMAKFNISEFIKIASPKDLEEIKAFVNKKAIDIESNKMP</sequence>
<organism evidence="1 2">
    <name type="scientific">Latilactobacillus graminis DSM 20719</name>
    <dbReference type="NCBI Taxonomy" id="1423752"/>
    <lineage>
        <taxon>Bacteria</taxon>
        <taxon>Bacillati</taxon>
        <taxon>Bacillota</taxon>
        <taxon>Bacilli</taxon>
        <taxon>Lactobacillales</taxon>
        <taxon>Lactobacillaceae</taxon>
        <taxon>Latilactobacillus</taxon>
    </lineage>
</organism>
<reference evidence="1 2" key="1">
    <citation type="journal article" date="2015" name="Genome Announc.">
        <title>Expanding the biotechnology potential of lactobacilli through comparative genomics of 213 strains and associated genera.</title>
        <authorList>
            <person name="Sun Z."/>
            <person name="Harris H.M."/>
            <person name="McCann A."/>
            <person name="Guo C."/>
            <person name="Argimon S."/>
            <person name="Zhang W."/>
            <person name="Yang X."/>
            <person name="Jeffery I.B."/>
            <person name="Cooney J.C."/>
            <person name="Kagawa T.F."/>
            <person name="Liu W."/>
            <person name="Song Y."/>
            <person name="Salvetti E."/>
            <person name="Wrobel A."/>
            <person name="Rasinkangas P."/>
            <person name="Parkhill J."/>
            <person name="Rea M.C."/>
            <person name="O'Sullivan O."/>
            <person name="Ritari J."/>
            <person name="Douillard F.P."/>
            <person name="Paul Ross R."/>
            <person name="Yang R."/>
            <person name="Briner A.E."/>
            <person name="Felis G.E."/>
            <person name="de Vos W.M."/>
            <person name="Barrangou R."/>
            <person name="Klaenhammer T.R."/>
            <person name="Caufield P.W."/>
            <person name="Cui Y."/>
            <person name="Zhang H."/>
            <person name="O'Toole P.W."/>
        </authorList>
    </citation>
    <scope>NUCLEOTIDE SEQUENCE [LARGE SCALE GENOMIC DNA]</scope>
    <source>
        <strain evidence="1 2">DSM 20719</strain>
    </source>
</reference>
<protein>
    <submittedName>
        <fullName evidence="1">Uncharacterized protein</fullName>
    </submittedName>
</protein>
<dbReference type="AlphaFoldDB" id="A0AA89L4V4"/>
<dbReference type="EMBL" id="AYZB01000032">
    <property type="protein sequence ID" value="KRM22689.1"/>
    <property type="molecule type" value="Genomic_DNA"/>
</dbReference>
<name>A0AA89L4V4_9LACO</name>